<comment type="caution">
    <text evidence="1">The sequence shown here is derived from an EMBL/GenBank/DDBJ whole genome shotgun (WGS) entry which is preliminary data.</text>
</comment>
<sequence length="102" mass="11375">MKIPITLRPHPRTKQPQLPTMHILLFIFAQKTGKNPIRQRRVAVGRVRRVGEVGGVLCLLPPTRPMVVDRDTPTSYVRPGDVIQVCGYLSFDPSRPGVSVHG</sequence>
<proteinExistence type="predicted"/>
<evidence type="ECO:0000313" key="2">
    <source>
        <dbReference type="Proteomes" id="UP001168821"/>
    </source>
</evidence>
<organism evidence="1 2">
    <name type="scientific">Zophobas morio</name>
    <dbReference type="NCBI Taxonomy" id="2755281"/>
    <lineage>
        <taxon>Eukaryota</taxon>
        <taxon>Metazoa</taxon>
        <taxon>Ecdysozoa</taxon>
        <taxon>Arthropoda</taxon>
        <taxon>Hexapoda</taxon>
        <taxon>Insecta</taxon>
        <taxon>Pterygota</taxon>
        <taxon>Neoptera</taxon>
        <taxon>Endopterygota</taxon>
        <taxon>Coleoptera</taxon>
        <taxon>Polyphaga</taxon>
        <taxon>Cucujiformia</taxon>
        <taxon>Tenebrionidae</taxon>
        <taxon>Zophobas</taxon>
    </lineage>
</organism>
<protein>
    <submittedName>
        <fullName evidence="1">Uncharacterized protein</fullName>
    </submittedName>
</protein>
<dbReference type="EMBL" id="JALNTZ010002168">
    <property type="protein sequence ID" value="KAJ3619894.1"/>
    <property type="molecule type" value="Genomic_DNA"/>
</dbReference>
<gene>
    <name evidence="1" type="ORF">Zmor_008684</name>
</gene>
<keyword evidence="2" id="KW-1185">Reference proteome</keyword>
<evidence type="ECO:0000313" key="1">
    <source>
        <dbReference type="EMBL" id="KAJ3619894.1"/>
    </source>
</evidence>
<accession>A0AA38HIV4</accession>
<dbReference type="AlphaFoldDB" id="A0AA38HIV4"/>
<dbReference type="Proteomes" id="UP001168821">
    <property type="component" value="Unassembled WGS sequence"/>
</dbReference>
<reference evidence="1" key="1">
    <citation type="journal article" date="2023" name="G3 (Bethesda)">
        <title>Whole genome assemblies of Zophobas morio and Tenebrio molitor.</title>
        <authorList>
            <person name="Kaur S."/>
            <person name="Stinson S.A."/>
            <person name="diCenzo G.C."/>
        </authorList>
    </citation>
    <scope>NUCLEOTIDE SEQUENCE</scope>
    <source>
        <strain evidence="1">QUZm001</strain>
    </source>
</reference>
<name>A0AA38HIV4_9CUCU</name>